<comment type="caution">
    <text evidence="1">The sequence shown here is derived from an EMBL/GenBank/DDBJ whole genome shotgun (WGS) entry which is preliminary data.</text>
</comment>
<dbReference type="AlphaFoldDB" id="A0A6N9Z2P4"/>
<gene>
    <name evidence="1" type="ORF">GFD25_01545</name>
</gene>
<dbReference type="SUPFAM" id="SSF56784">
    <property type="entry name" value="HAD-like"/>
    <property type="match status" value="1"/>
</dbReference>
<dbReference type="Proteomes" id="UP000469194">
    <property type="component" value="Unassembled WGS sequence"/>
</dbReference>
<organism evidence="1 2">
    <name type="scientific">Bifidobacterium aerophilum</name>
    <dbReference type="NCBI Taxonomy" id="1798155"/>
    <lineage>
        <taxon>Bacteria</taxon>
        <taxon>Bacillati</taxon>
        <taxon>Actinomycetota</taxon>
        <taxon>Actinomycetes</taxon>
        <taxon>Bifidobacteriales</taxon>
        <taxon>Bifidobacteriaceae</taxon>
        <taxon>Bifidobacterium</taxon>
    </lineage>
</organism>
<dbReference type="InterPro" id="IPR036412">
    <property type="entry name" value="HAD-like_sf"/>
</dbReference>
<sequence length="241" mass="27378">MRVFDFDGTIYDGESLFDLYLFSARYDPKVFRHIAPVLRYAIKYKLGRATLEQMERGVGDIARKYLHDLARSRRVNKLCEDAADAPHGPGDAAGGDLDVILDGVAHDVETGRIVADQAANRRSDGLEALVSRFWDRNMRKIKTWYEPRPDDVILTASFDVTVGEACRRLGLHNLVASTIDPGTLEVTYINFNTNKVDRLRKLFGDDVTVDEFYTDSRFDQPMIDLARHAYMVRGDKVTQVK</sequence>
<proteinExistence type="predicted"/>
<keyword evidence="1" id="KW-0378">Hydrolase</keyword>
<name>A0A6N9Z2P4_9BIFI</name>
<evidence type="ECO:0000313" key="2">
    <source>
        <dbReference type="Proteomes" id="UP000469194"/>
    </source>
</evidence>
<dbReference type="GO" id="GO:0016787">
    <property type="term" value="F:hydrolase activity"/>
    <property type="evidence" value="ECO:0007669"/>
    <property type="project" value="UniProtKB-KW"/>
</dbReference>
<reference evidence="1 2" key="1">
    <citation type="submission" date="2019-10" db="EMBL/GenBank/DDBJ databases">
        <title>Bifidobacterium from non-human primates.</title>
        <authorList>
            <person name="Modesto M."/>
        </authorList>
    </citation>
    <scope>NUCLEOTIDE SEQUENCE [LARGE SCALE GENOMIC DNA]</scope>
    <source>
        <strain evidence="1 2">TRE17</strain>
    </source>
</reference>
<protein>
    <submittedName>
        <fullName evidence="1">HAD family hydrolase</fullName>
    </submittedName>
</protein>
<dbReference type="Gene3D" id="3.40.50.1000">
    <property type="entry name" value="HAD superfamily/HAD-like"/>
    <property type="match status" value="1"/>
</dbReference>
<dbReference type="EMBL" id="WHZW01000002">
    <property type="protein sequence ID" value="NEG88710.1"/>
    <property type="molecule type" value="Genomic_DNA"/>
</dbReference>
<dbReference type="InterPro" id="IPR023214">
    <property type="entry name" value="HAD_sf"/>
</dbReference>
<keyword evidence="2" id="KW-1185">Reference proteome</keyword>
<accession>A0A6N9Z2P4</accession>
<dbReference type="RefSeq" id="WP_163229321.1">
    <property type="nucleotide sequence ID" value="NZ_WHZW01000002.1"/>
</dbReference>
<evidence type="ECO:0000313" key="1">
    <source>
        <dbReference type="EMBL" id="NEG88710.1"/>
    </source>
</evidence>